<sequence length="116" mass="12561">MKSTFTNILLICALTSISFSAVARDCVAPTNKPIIPDGHVASKDELLAAQDAVKAFQTRNLEFLVCLDKKREAIAPDAAGSAETLAKYQAQEEAAIALEQSVANEFNTARTNFMER</sequence>
<dbReference type="EMBL" id="BMXA01000005">
    <property type="protein sequence ID" value="GHA15315.1"/>
    <property type="molecule type" value="Genomic_DNA"/>
</dbReference>
<gene>
    <name evidence="2" type="ORF">GCM10008090_26090</name>
</gene>
<reference evidence="2" key="1">
    <citation type="journal article" date="2014" name="Int. J. Syst. Evol. Microbiol.">
        <title>Complete genome sequence of Corynebacterium casei LMG S-19264T (=DSM 44701T), isolated from a smear-ripened cheese.</title>
        <authorList>
            <consortium name="US DOE Joint Genome Institute (JGI-PGF)"/>
            <person name="Walter F."/>
            <person name="Albersmeier A."/>
            <person name="Kalinowski J."/>
            <person name="Ruckert C."/>
        </authorList>
    </citation>
    <scope>NUCLEOTIDE SEQUENCE</scope>
    <source>
        <strain evidence="2">KCTC 12711</strain>
    </source>
</reference>
<name>A0A918RXP3_9GAMM</name>
<feature type="signal peptide" evidence="1">
    <location>
        <begin position="1"/>
        <end position="23"/>
    </location>
</feature>
<evidence type="ECO:0000313" key="3">
    <source>
        <dbReference type="Proteomes" id="UP000614811"/>
    </source>
</evidence>
<evidence type="ECO:0000256" key="1">
    <source>
        <dbReference type="SAM" id="SignalP"/>
    </source>
</evidence>
<reference evidence="2" key="2">
    <citation type="submission" date="2020-09" db="EMBL/GenBank/DDBJ databases">
        <authorList>
            <person name="Sun Q."/>
            <person name="Kim S."/>
        </authorList>
    </citation>
    <scope>NUCLEOTIDE SEQUENCE</scope>
    <source>
        <strain evidence="2">KCTC 12711</strain>
    </source>
</reference>
<keyword evidence="1" id="KW-0732">Signal</keyword>
<evidence type="ECO:0000313" key="2">
    <source>
        <dbReference type="EMBL" id="GHA15315.1"/>
    </source>
</evidence>
<dbReference type="RefSeq" id="WP_189402005.1">
    <property type="nucleotide sequence ID" value="NZ_BMXA01000005.1"/>
</dbReference>
<organism evidence="2 3">
    <name type="scientific">Arenicella chitinivorans</name>
    <dbReference type="NCBI Taxonomy" id="1329800"/>
    <lineage>
        <taxon>Bacteria</taxon>
        <taxon>Pseudomonadati</taxon>
        <taxon>Pseudomonadota</taxon>
        <taxon>Gammaproteobacteria</taxon>
        <taxon>Arenicellales</taxon>
        <taxon>Arenicellaceae</taxon>
        <taxon>Arenicella</taxon>
    </lineage>
</organism>
<proteinExistence type="predicted"/>
<accession>A0A918RXP3</accession>
<protein>
    <submittedName>
        <fullName evidence="2">Uncharacterized protein</fullName>
    </submittedName>
</protein>
<keyword evidence="3" id="KW-1185">Reference proteome</keyword>
<comment type="caution">
    <text evidence="2">The sequence shown here is derived from an EMBL/GenBank/DDBJ whole genome shotgun (WGS) entry which is preliminary data.</text>
</comment>
<dbReference type="Proteomes" id="UP000614811">
    <property type="component" value="Unassembled WGS sequence"/>
</dbReference>
<dbReference type="AlphaFoldDB" id="A0A918RXP3"/>
<feature type="chain" id="PRO_5038054829" evidence="1">
    <location>
        <begin position="24"/>
        <end position="116"/>
    </location>
</feature>